<evidence type="ECO:0000259" key="12">
    <source>
        <dbReference type="Pfam" id="PF04413"/>
    </source>
</evidence>
<evidence type="ECO:0000256" key="6">
    <source>
        <dbReference type="ARBA" id="ARBA00031445"/>
    </source>
</evidence>
<dbReference type="UniPathway" id="UPA00958"/>
<dbReference type="GO" id="GO:0009245">
    <property type="term" value="P:lipid A biosynthetic process"/>
    <property type="evidence" value="ECO:0007669"/>
    <property type="project" value="TreeGrafter"/>
</dbReference>
<feature type="domain" description="3-deoxy-D-manno-octulosonic-acid transferase N-terminal" evidence="12">
    <location>
        <begin position="37"/>
        <end position="212"/>
    </location>
</feature>
<evidence type="ECO:0000256" key="11">
    <source>
        <dbReference type="SAM" id="MobiDB-lite"/>
    </source>
</evidence>
<dbReference type="InterPro" id="IPR038107">
    <property type="entry name" value="Glycos_transf_N_sf"/>
</dbReference>
<feature type="site" description="Transition state stabilizer" evidence="9">
    <location>
        <position position="134"/>
    </location>
</feature>
<dbReference type="EC" id="2.4.99.12" evidence="3 10"/>
<comment type="subcellular location">
    <subcellularLocation>
        <location evidence="10">Cell membrane</location>
    </subcellularLocation>
</comment>
<keyword evidence="10" id="KW-0472">Membrane</keyword>
<evidence type="ECO:0000256" key="10">
    <source>
        <dbReference type="RuleBase" id="RU365103"/>
    </source>
</evidence>
<comment type="function">
    <text evidence="1 10">Involved in lipopolysaccharide (LPS) biosynthesis. Catalyzes the transfer of 3-deoxy-D-manno-octulosonate (Kdo) residue(s) from CMP-Kdo to lipid IV(A), the tetraacyldisaccharide-1,4'-bisphosphate precursor of lipid A.</text>
</comment>
<comment type="catalytic activity">
    <reaction evidence="7 10">
        <text>lipid IVA (E. coli) + CMP-3-deoxy-beta-D-manno-octulosonate = alpha-Kdo-(2-&gt;6)-lipid IVA (E. coli) + CMP + H(+)</text>
        <dbReference type="Rhea" id="RHEA:28066"/>
        <dbReference type="ChEBI" id="CHEBI:15378"/>
        <dbReference type="ChEBI" id="CHEBI:58603"/>
        <dbReference type="ChEBI" id="CHEBI:60364"/>
        <dbReference type="ChEBI" id="CHEBI:60377"/>
        <dbReference type="ChEBI" id="CHEBI:85987"/>
        <dbReference type="EC" id="2.4.99.12"/>
    </reaction>
</comment>
<dbReference type="SUPFAM" id="SSF53756">
    <property type="entry name" value="UDP-Glycosyltransferase/glycogen phosphorylase"/>
    <property type="match status" value="1"/>
</dbReference>
<dbReference type="PANTHER" id="PTHR42755:SF1">
    <property type="entry name" value="3-DEOXY-D-MANNO-OCTULOSONIC ACID TRANSFERASE, MITOCHONDRIAL-RELATED"/>
    <property type="match status" value="1"/>
</dbReference>
<dbReference type="AlphaFoldDB" id="A0A255XSU4"/>
<comment type="pathway">
    <text evidence="2 10">Bacterial outer membrane biogenesis; LPS core biosynthesis.</text>
</comment>
<dbReference type="GO" id="GO:0009244">
    <property type="term" value="P:lipopolysaccharide core region biosynthetic process"/>
    <property type="evidence" value="ECO:0007669"/>
    <property type="project" value="UniProtKB-UniRule"/>
</dbReference>
<keyword evidence="14" id="KW-1185">Reference proteome</keyword>
<feature type="region of interest" description="Disordered" evidence="11">
    <location>
        <begin position="407"/>
        <end position="427"/>
    </location>
</feature>
<dbReference type="Pfam" id="PF04413">
    <property type="entry name" value="Glycos_transf_N"/>
    <property type="match status" value="1"/>
</dbReference>
<evidence type="ECO:0000256" key="4">
    <source>
        <dbReference type="ARBA" id="ARBA00019077"/>
    </source>
</evidence>
<dbReference type="InterPro" id="IPR007507">
    <property type="entry name" value="Glycos_transf_N"/>
</dbReference>
<evidence type="ECO:0000256" key="2">
    <source>
        <dbReference type="ARBA" id="ARBA00004713"/>
    </source>
</evidence>
<evidence type="ECO:0000313" key="13">
    <source>
        <dbReference type="EMBL" id="OYQ19505.1"/>
    </source>
</evidence>
<dbReference type="EMBL" id="NOXS01000031">
    <property type="protein sequence ID" value="OYQ19505.1"/>
    <property type="molecule type" value="Genomic_DNA"/>
</dbReference>
<comment type="caution">
    <text evidence="13">The sequence shown here is derived from an EMBL/GenBank/DDBJ whole genome shotgun (WGS) entry which is preliminary data.</text>
</comment>
<name>A0A255XSU4_9PROT</name>
<evidence type="ECO:0000256" key="9">
    <source>
        <dbReference type="PIRSR" id="PIRSR639901-2"/>
    </source>
</evidence>
<sequence>MAAAALALYRTLGWGLTPLLPVYLGRRRARGKEHATRWRERLGVPGAVRPAGRLIWLHGASVGESLALLPLIEALRREWPQVTLLITTGSITSAALMAERLPPGALHQFVPLDAPGAVDRFLAHWRPDLVIWTESDLWPTILTQLQRRRTPMVLVNGRLSDRSFRRWQRAKPIIARLLGCFTEVLARGPEDAARFSALGAARVQAAGNLKLAAAPLPVDAAVLAAARARLGDRPVLVAASTHPTEEALIAAAHRALLADFPDLLTIIAPRHPQRGAEIAADLAAPCRSQGADIPAHGLYIADTMGELGLWYRLARVAVIGGSFIPHGGQNPTEAVRLGCPVIFGPHMDNFREDVAALLAEGQAVQVTAETLADAVKTAVAASRLPESVGTEQGTAVETALALVGKLLPDRPSPTPLPPGEAGAVGSG</sequence>
<feature type="site" description="Transition state stabilizer" evidence="9">
    <location>
        <position position="210"/>
    </location>
</feature>
<keyword evidence="5 10" id="KW-0808">Transferase</keyword>
<keyword evidence="10" id="KW-0448">Lipopolysaccharide biosynthesis</keyword>
<gene>
    <name evidence="13" type="ORF">CHR90_08805</name>
</gene>
<evidence type="ECO:0000256" key="8">
    <source>
        <dbReference type="PIRSR" id="PIRSR639901-1"/>
    </source>
</evidence>
<keyword evidence="10" id="KW-1003">Cell membrane</keyword>
<evidence type="ECO:0000256" key="5">
    <source>
        <dbReference type="ARBA" id="ARBA00022679"/>
    </source>
</evidence>
<accession>A0A255XSU4</accession>
<dbReference type="OrthoDB" id="9789797at2"/>
<comment type="similarity">
    <text evidence="10">Belongs to the glycosyltransferase group 1 family.</text>
</comment>
<proteinExistence type="inferred from homology"/>
<dbReference type="Gene3D" id="3.40.50.11720">
    <property type="entry name" value="3-Deoxy-D-manno-octulosonic-acid transferase, N-terminal domain"/>
    <property type="match status" value="1"/>
</dbReference>
<evidence type="ECO:0000256" key="1">
    <source>
        <dbReference type="ARBA" id="ARBA00003394"/>
    </source>
</evidence>
<dbReference type="GO" id="GO:0043842">
    <property type="term" value="F:Kdo transferase activity"/>
    <property type="evidence" value="ECO:0007669"/>
    <property type="project" value="UniProtKB-EC"/>
</dbReference>
<dbReference type="InterPro" id="IPR039901">
    <property type="entry name" value="Kdotransferase"/>
</dbReference>
<evidence type="ECO:0000256" key="3">
    <source>
        <dbReference type="ARBA" id="ARBA00012621"/>
    </source>
</evidence>
<evidence type="ECO:0000256" key="7">
    <source>
        <dbReference type="ARBA" id="ARBA00049183"/>
    </source>
</evidence>
<dbReference type="GO" id="GO:0005886">
    <property type="term" value="C:plasma membrane"/>
    <property type="evidence" value="ECO:0007669"/>
    <property type="project" value="UniProtKB-SubCell"/>
</dbReference>
<dbReference type="PANTHER" id="PTHR42755">
    <property type="entry name" value="3-DEOXY-MANNO-OCTULOSONATE CYTIDYLYLTRANSFERASE"/>
    <property type="match status" value="1"/>
</dbReference>
<protein>
    <recommendedName>
        <fullName evidence="4 10">3-deoxy-D-manno-octulosonic acid transferase</fullName>
        <shortName evidence="10">Kdo transferase</shortName>
        <ecNumber evidence="3 10">2.4.99.12</ecNumber>
    </recommendedName>
    <alternativeName>
        <fullName evidence="6 10">Lipid IV(A) 3-deoxy-D-manno-octulosonic acid transferase</fullName>
    </alternativeName>
</protein>
<dbReference type="Proteomes" id="UP000216361">
    <property type="component" value="Unassembled WGS sequence"/>
</dbReference>
<evidence type="ECO:0000313" key="14">
    <source>
        <dbReference type="Proteomes" id="UP000216361"/>
    </source>
</evidence>
<organism evidence="13 14">
    <name type="scientific">Elstera cyanobacteriorum</name>
    <dbReference type="NCBI Taxonomy" id="2022747"/>
    <lineage>
        <taxon>Bacteria</taxon>
        <taxon>Pseudomonadati</taxon>
        <taxon>Pseudomonadota</taxon>
        <taxon>Alphaproteobacteria</taxon>
        <taxon>Rhodospirillales</taxon>
        <taxon>Rhodospirillaceae</taxon>
        <taxon>Elstera</taxon>
    </lineage>
</organism>
<feature type="active site" description="Proton acceptor" evidence="8">
    <location>
        <position position="64"/>
    </location>
</feature>
<dbReference type="Gene3D" id="3.40.50.2000">
    <property type="entry name" value="Glycogen Phosphorylase B"/>
    <property type="match status" value="1"/>
</dbReference>
<reference evidence="13 14" key="1">
    <citation type="submission" date="2017-07" db="EMBL/GenBank/DDBJ databases">
        <title>Elstera cyanobacteriorum sp. nov., a novel bacterium isolated from cyanobacterial aggregates in a eutrophic lake.</title>
        <authorList>
            <person name="Cai H."/>
        </authorList>
    </citation>
    <scope>NUCLEOTIDE SEQUENCE [LARGE SCALE GENOMIC DNA]</scope>
    <source>
        <strain evidence="13 14">TH019</strain>
    </source>
</reference>